<feature type="domain" description="TonB-dependent receptor plug" evidence="7">
    <location>
        <begin position="61"/>
        <end position="154"/>
    </location>
</feature>
<keyword evidence="3" id="KW-0998">Cell outer membrane</keyword>
<dbReference type="Gene3D" id="2.170.130.10">
    <property type="entry name" value="TonB-dependent receptor, plug domain"/>
    <property type="match status" value="1"/>
</dbReference>
<dbReference type="InterPro" id="IPR010104">
    <property type="entry name" value="TonB_rcpt_bac"/>
</dbReference>
<name>A0A2W5XAF5_9CAUL</name>
<evidence type="ECO:0000259" key="7">
    <source>
        <dbReference type="Pfam" id="PF07715"/>
    </source>
</evidence>
<sequence length="1040" mass="112743">MSQEARKAVLARGLTLALVAGASQLALATGAFAQESSAGTQVEEIVVTGVRGSQMKSVDIKRKQSAIVDAISAEDIGKLPDVTIADSLQRISGVQIQRNAGEGATVNIRGLAQVITLLNGEQYLSAGNMGSAQPNLLDVPSQLMNQVLVYKSTNPRNALSGISGTLDLKTRRPFQFGEGLTFTGAAEAQRGDRTKKDDYLVNGVVNWRNDRVGLMVGAASSKSNLGNNYSGVASLSGNNDWGGSNPNNFVSPHGFESFNRVVERKRLGVNVAFEAKLGEGFTLIAEGFYAKLDEYNRAVGINISNRWDGGAFGVWTKPTVFDPTGVSAPTTNGGNGRPWVAVDEYDIDAWWVNSFTVNRTTKSESKNYNLELKYDNGGPFTSEVRAIRATGDRLSMNGQAQGDLSNWQYGPNRFTLFRDANDRTRGTFYPKGICDQYPAAQRSNAVVGSAGGCYLNPNPMGYGQNPQLHYNIAGDHPVWSGFDRPIMGGLGAGKSLKDYMANKDSYAIGAFSSEGNNQVASDMNVFRAEGHYRFDDKLLGFITKVDAGVRQSDRSVSVEQFHLFSGFYGGVPGAVQANGSPVPAGGCEAQWKAIDVVMNQNQCQAGEFVPDPITGKPVFQGYTVNRPTKLTTYNNTVWVDDLGGVTSGIPGFWAIDPRDFDDAEAFHKKVFGGAIRVIVPGQTYDVTLKEQSAYGSADFEIGNLHGDIGLRVIQTELNVKQNLTGDVRNYGDTNADAGDQVTKRKYTDWLPSVNAVYDLTDNIKLRAAYAKTMQPLDLGNYGGGLSIFTADCGNGLNIRCVTGASSSGNPNLNPWRASNFDGAVEYYFGRASMLNISAFQLKIDSFVTGGTIKGRFPDQDGVIRRDVDVSLPLQGDGGSVKGVEVGAKIAFADVLPDMGLLSNFGVDGNYTYSPSHESRLDLAGDEIPFFDNSKHQFNLVGWYQDDKLQARVAYNYRTDRLSGTMGGGGNRVIPVMQKSTGYVDVNVSYNVRENVTVYFNGSNVTGEIEDYYLRFAKGKTQYSSQNEFEPRYTLGIRARW</sequence>
<dbReference type="Gene3D" id="2.40.170.20">
    <property type="entry name" value="TonB-dependent receptor, beta-barrel domain"/>
    <property type="match status" value="1"/>
</dbReference>
<proteinExistence type="inferred from homology"/>
<dbReference type="NCBIfam" id="TIGR01782">
    <property type="entry name" value="TonB-Xanth-Caul"/>
    <property type="match status" value="1"/>
</dbReference>
<dbReference type="PANTHER" id="PTHR40980">
    <property type="entry name" value="PLUG DOMAIN-CONTAINING PROTEIN"/>
    <property type="match status" value="1"/>
</dbReference>
<evidence type="ECO:0000313" key="8">
    <source>
        <dbReference type="EMBL" id="PZR34141.1"/>
    </source>
</evidence>
<evidence type="ECO:0000256" key="2">
    <source>
        <dbReference type="ARBA" id="ARBA00023136"/>
    </source>
</evidence>
<evidence type="ECO:0000256" key="3">
    <source>
        <dbReference type="ARBA" id="ARBA00023237"/>
    </source>
</evidence>
<dbReference type="SUPFAM" id="SSF56935">
    <property type="entry name" value="Porins"/>
    <property type="match status" value="1"/>
</dbReference>
<evidence type="ECO:0000313" key="9">
    <source>
        <dbReference type="Proteomes" id="UP000249393"/>
    </source>
</evidence>
<feature type="signal peptide" evidence="5">
    <location>
        <begin position="1"/>
        <end position="33"/>
    </location>
</feature>
<reference evidence="8 9" key="1">
    <citation type="submission" date="2017-08" db="EMBL/GenBank/DDBJ databases">
        <title>Infants hospitalized years apart are colonized by the same room-sourced microbial strains.</title>
        <authorList>
            <person name="Brooks B."/>
            <person name="Olm M.R."/>
            <person name="Firek B.A."/>
            <person name="Baker R."/>
            <person name="Thomas B.C."/>
            <person name="Morowitz M.J."/>
            <person name="Banfield J.F."/>
        </authorList>
    </citation>
    <scope>NUCLEOTIDE SEQUENCE [LARGE SCALE GENOMIC DNA]</scope>
    <source>
        <strain evidence="8">S2_003_000_R2_4</strain>
    </source>
</reference>
<dbReference type="PANTHER" id="PTHR40980:SF3">
    <property type="entry name" value="TONB-DEPENDENT RECEPTOR-LIKE BETA-BARREL DOMAIN-CONTAINING PROTEIN"/>
    <property type="match status" value="1"/>
</dbReference>
<evidence type="ECO:0000256" key="5">
    <source>
        <dbReference type="SAM" id="SignalP"/>
    </source>
</evidence>
<dbReference type="Pfam" id="PF00593">
    <property type="entry name" value="TonB_dep_Rec_b-barrel"/>
    <property type="match status" value="1"/>
</dbReference>
<dbReference type="InterPro" id="IPR037066">
    <property type="entry name" value="Plug_dom_sf"/>
</dbReference>
<organism evidence="8 9">
    <name type="scientific">Caulobacter segnis</name>
    <dbReference type="NCBI Taxonomy" id="88688"/>
    <lineage>
        <taxon>Bacteria</taxon>
        <taxon>Pseudomonadati</taxon>
        <taxon>Pseudomonadota</taxon>
        <taxon>Alphaproteobacteria</taxon>
        <taxon>Caulobacterales</taxon>
        <taxon>Caulobacteraceae</taxon>
        <taxon>Caulobacter</taxon>
    </lineage>
</organism>
<dbReference type="InterPro" id="IPR036942">
    <property type="entry name" value="Beta-barrel_TonB_sf"/>
</dbReference>
<evidence type="ECO:0000256" key="4">
    <source>
        <dbReference type="RuleBase" id="RU003357"/>
    </source>
</evidence>
<accession>A0A2W5XAF5</accession>
<dbReference type="InterPro" id="IPR000531">
    <property type="entry name" value="Beta-barrel_TonB"/>
</dbReference>
<dbReference type="RefSeq" id="WP_304277645.1">
    <property type="nucleotide sequence ID" value="NZ_QFQZ01000031.1"/>
</dbReference>
<dbReference type="AlphaFoldDB" id="A0A2W5XAF5"/>
<comment type="caution">
    <text evidence="8">The sequence shown here is derived from an EMBL/GenBank/DDBJ whole genome shotgun (WGS) entry which is preliminary data.</text>
</comment>
<protein>
    <submittedName>
        <fullName evidence="8">TonB-dependent receptor</fullName>
    </submittedName>
</protein>
<keyword evidence="5" id="KW-0732">Signal</keyword>
<feature type="chain" id="PRO_5016024852" evidence="5">
    <location>
        <begin position="34"/>
        <end position="1040"/>
    </location>
</feature>
<evidence type="ECO:0000259" key="6">
    <source>
        <dbReference type="Pfam" id="PF00593"/>
    </source>
</evidence>
<dbReference type="InterPro" id="IPR012910">
    <property type="entry name" value="Plug_dom"/>
</dbReference>
<gene>
    <name evidence="8" type="ORF">DI526_11135</name>
</gene>
<dbReference type="EMBL" id="QFQZ01000031">
    <property type="protein sequence ID" value="PZR34141.1"/>
    <property type="molecule type" value="Genomic_DNA"/>
</dbReference>
<dbReference type="Pfam" id="PF07715">
    <property type="entry name" value="Plug"/>
    <property type="match status" value="1"/>
</dbReference>
<evidence type="ECO:0000256" key="1">
    <source>
        <dbReference type="ARBA" id="ARBA00004442"/>
    </source>
</evidence>
<comment type="similarity">
    <text evidence="4">Belongs to the TonB-dependent receptor family.</text>
</comment>
<comment type="subcellular location">
    <subcellularLocation>
        <location evidence="1 4">Cell outer membrane</location>
    </subcellularLocation>
</comment>
<keyword evidence="2 4" id="KW-0472">Membrane</keyword>
<keyword evidence="4" id="KW-0798">TonB box</keyword>
<feature type="domain" description="TonB-dependent receptor-like beta-barrel" evidence="6">
    <location>
        <begin position="652"/>
        <end position="1004"/>
    </location>
</feature>
<dbReference type="Proteomes" id="UP000249393">
    <property type="component" value="Unassembled WGS sequence"/>
</dbReference>
<dbReference type="GO" id="GO:0009279">
    <property type="term" value="C:cell outer membrane"/>
    <property type="evidence" value="ECO:0007669"/>
    <property type="project" value="UniProtKB-SubCell"/>
</dbReference>
<keyword evidence="8" id="KW-0675">Receptor</keyword>